<dbReference type="Pfam" id="PF03422">
    <property type="entry name" value="CBM_6"/>
    <property type="match status" value="1"/>
</dbReference>
<dbReference type="EMBL" id="JBHTMY010000003">
    <property type="protein sequence ID" value="MFD1316369.1"/>
    <property type="molecule type" value="Genomic_DNA"/>
</dbReference>
<dbReference type="PANTHER" id="PTHR43772:SF2">
    <property type="entry name" value="PUTATIVE (AFU_ORTHOLOGUE AFUA_2G04480)-RELATED"/>
    <property type="match status" value="1"/>
</dbReference>
<dbReference type="Pfam" id="PF04616">
    <property type="entry name" value="Glyco_hydro_43"/>
    <property type="match status" value="1"/>
</dbReference>
<dbReference type="Gene3D" id="2.115.10.20">
    <property type="entry name" value="Glycosyl hydrolase domain, family 43"/>
    <property type="match status" value="1"/>
</dbReference>
<keyword evidence="7" id="KW-0732">Signal</keyword>
<dbReference type="Gene3D" id="2.60.120.260">
    <property type="entry name" value="Galactose-binding domain-like"/>
    <property type="match status" value="1"/>
</dbReference>
<dbReference type="SUPFAM" id="SSF49785">
    <property type="entry name" value="Galactose-binding domain-like"/>
    <property type="match status" value="1"/>
</dbReference>
<dbReference type="InterPro" id="IPR023296">
    <property type="entry name" value="Glyco_hydro_beta-prop_sf"/>
</dbReference>
<dbReference type="RefSeq" id="WP_377179277.1">
    <property type="nucleotide sequence ID" value="NZ_JBHTMY010000003.1"/>
</dbReference>
<dbReference type="SUPFAM" id="SSF75005">
    <property type="entry name" value="Arabinanase/levansucrase/invertase"/>
    <property type="match status" value="1"/>
</dbReference>
<dbReference type="CDD" id="cd08990">
    <property type="entry name" value="GH43_AXH_like"/>
    <property type="match status" value="1"/>
</dbReference>
<dbReference type="CDD" id="cd04084">
    <property type="entry name" value="CBM6_xylanase-like"/>
    <property type="match status" value="1"/>
</dbReference>
<reference evidence="10" key="1">
    <citation type="journal article" date="2019" name="Int. J. Syst. Evol. Microbiol.">
        <title>The Global Catalogue of Microorganisms (GCM) 10K type strain sequencing project: providing services to taxonomists for standard genome sequencing and annotation.</title>
        <authorList>
            <consortium name="The Broad Institute Genomics Platform"/>
            <consortium name="The Broad Institute Genome Sequencing Center for Infectious Disease"/>
            <person name="Wu L."/>
            <person name="Ma J."/>
        </authorList>
    </citation>
    <scope>NUCLEOTIDE SEQUENCE [LARGE SCALE GENOMIC DNA]</scope>
    <source>
        <strain evidence="10">CCUG 61485</strain>
    </source>
</reference>
<evidence type="ECO:0000256" key="4">
    <source>
        <dbReference type="ARBA" id="ARBA00023277"/>
    </source>
</evidence>
<evidence type="ECO:0000259" key="8">
    <source>
        <dbReference type="Pfam" id="PF03422"/>
    </source>
</evidence>
<keyword evidence="2" id="KW-0858">Xylan degradation</keyword>
<evidence type="ECO:0000256" key="1">
    <source>
        <dbReference type="ARBA" id="ARBA00009865"/>
    </source>
</evidence>
<feature type="domain" description="CBM6" evidence="8">
    <location>
        <begin position="339"/>
        <end position="451"/>
    </location>
</feature>
<evidence type="ECO:0000256" key="2">
    <source>
        <dbReference type="ARBA" id="ARBA00022651"/>
    </source>
</evidence>
<feature type="chain" id="PRO_5046990945" evidence="7">
    <location>
        <begin position="26"/>
        <end position="454"/>
    </location>
</feature>
<keyword evidence="2" id="KW-0624">Polysaccharide degradation</keyword>
<name>A0ABW3Y6G6_9FLAO</name>
<evidence type="ECO:0000256" key="7">
    <source>
        <dbReference type="SAM" id="SignalP"/>
    </source>
</evidence>
<evidence type="ECO:0000313" key="10">
    <source>
        <dbReference type="Proteomes" id="UP001597201"/>
    </source>
</evidence>
<organism evidence="9 10">
    <name type="scientific">Namhaeicola litoreus</name>
    <dbReference type="NCBI Taxonomy" id="1052145"/>
    <lineage>
        <taxon>Bacteria</taxon>
        <taxon>Pseudomonadati</taxon>
        <taxon>Bacteroidota</taxon>
        <taxon>Flavobacteriia</taxon>
        <taxon>Flavobacteriales</taxon>
        <taxon>Flavobacteriaceae</taxon>
        <taxon>Namhaeicola</taxon>
    </lineage>
</organism>
<keyword evidence="10" id="KW-1185">Reference proteome</keyword>
<dbReference type="InterPro" id="IPR006710">
    <property type="entry name" value="Glyco_hydro_43"/>
</dbReference>
<proteinExistence type="inferred from homology"/>
<accession>A0ABW3Y6G6</accession>
<evidence type="ECO:0000256" key="3">
    <source>
        <dbReference type="ARBA" id="ARBA00022801"/>
    </source>
</evidence>
<dbReference type="InterPro" id="IPR008979">
    <property type="entry name" value="Galactose-bd-like_sf"/>
</dbReference>
<gene>
    <name evidence="9" type="ORF">ACFQ39_12135</name>
</gene>
<keyword evidence="3 6" id="KW-0378">Hydrolase</keyword>
<evidence type="ECO:0000313" key="9">
    <source>
        <dbReference type="EMBL" id="MFD1316369.1"/>
    </source>
</evidence>
<protein>
    <submittedName>
        <fullName evidence="9">Family 43 glycosylhydrolase</fullName>
    </submittedName>
</protein>
<evidence type="ECO:0000256" key="5">
    <source>
        <dbReference type="ARBA" id="ARBA00023295"/>
    </source>
</evidence>
<dbReference type="Proteomes" id="UP001597201">
    <property type="component" value="Unassembled WGS sequence"/>
</dbReference>
<dbReference type="InterPro" id="IPR052176">
    <property type="entry name" value="Glycosyl_Hydrlase_43_Enz"/>
</dbReference>
<comment type="similarity">
    <text evidence="1 6">Belongs to the glycosyl hydrolase 43 family.</text>
</comment>
<evidence type="ECO:0000256" key="6">
    <source>
        <dbReference type="RuleBase" id="RU361187"/>
    </source>
</evidence>
<sequence>MKYLSILKKGSMIVMMFFTFNLCLAQVSSTQFKPGNPLVADVGMADPHIRIFNNKAYMYATRDEDKTAQTFVMPDWKIWSSDDLIHWNLETTISPTETYMGESKSCWATDAEYKNGKYYFYFSNGNVDTGVMVGNTPVGPFKDALGKPLLPQDLTPIKEYDPTILIDDDEKKSAYIAFGHHRSNDPAYYFCIAKLNEDMISLAEKPREIEILGDSEILKGNDKPTLHKHNGIYYLSAGSHYATSKNVYGPYTKTGNSGNDNYGLNSRAHGNYFEWNNQTFHVWCHFYLGKDVARYRESYLSYLHYKDNGEMVTDTNFLDNHFSNGVGQYDANWEKIEAEWYMTATDIQKKESKKGGFEIQEVGNNSSLYFPNVRNLAGKSVIVFQCSSNKNGEITVSSDIENGKVLGKCKIPNTGGFDNYKEISCDLKNLDKAKNIYLQFKGKDFLHLDSFLIQ</sequence>
<dbReference type="InterPro" id="IPR005084">
    <property type="entry name" value="CBM6"/>
</dbReference>
<keyword evidence="4" id="KW-0119">Carbohydrate metabolism</keyword>
<keyword evidence="5 6" id="KW-0326">Glycosidase</keyword>
<dbReference type="PANTHER" id="PTHR43772">
    <property type="entry name" value="ENDO-1,4-BETA-XYLANASE"/>
    <property type="match status" value="1"/>
</dbReference>
<feature type="signal peptide" evidence="7">
    <location>
        <begin position="1"/>
        <end position="25"/>
    </location>
</feature>
<comment type="caution">
    <text evidence="9">The sequence shown here is derived from an EMBL/GenBank/DDBJ whole genome shotgun (WGS) entry which is preliminary data.</text>
</comment>